<reference evidence="2 3" key="1">
    <citation type="submission" date="2017-03" db="EMBL/GenBank/DDBJ databases">
        <title>Complete Genome Sequence of Vibrio vulnificus FORC_053.</title>
        <authorList>
            <consortium name="Food-borne Pathogen Omics Research Center"/>
            <person name="Chung H.Y."/>
            <person name="Na E.J."/>
            <person name="Song J.S."/>
            <person name="Kim H."/>
            <person name="Lee J.-H."/>
            <person name="Ryu S."/>
            <person name="Choi S.H."/>
        </authorList>
    </citation>
    <scope>NUCLEOTIDE SEQUENCE [LARGE SCALE GENOMIC DNA]</scope>
    <source>
        <strain evidence="2 3">FORC_053</strain>
    </source>
</reference>
<organism evidence="2 3">
    <name type="scientific">Vibrio vulnificus</name>
    <dbReference type="NCBI Taxonomy" id="672"/>
    <lineage>
        <taxon>Bacteria</taxon>
        <taxon>Pseudomonadati</taxon>
        <taxon>Pseudomonadota</taxon>
        <taxon>Gammaproteobacteria</taxon>
        <taxon>Vibrionales</taxon>
        <taxon>Vibrionaceae</taxon>
        <taxon>Vibrio</taxon>
    </lineage>
</organism>
<evidence type="ECO:0000256" key="1">
    <source>
        <dbReference type="SAM" id="MobiDB-lite"/>
    </source>
</evidence>
<accession>A0AAN1PW94</accession>
<evidence type="ECO:0000313" key="2">
    <source>
        <dbReference type="EMBL" id="AXX63829.1"/>
    </source>
</evidence>
<evidence type="ECO:0000313" key="3">
    <source>
        <dbReference type="Proteomes" id="UP000263418"/>
    </source>
</evidence>
<protein>
    <submittedName>
        <fullName evidence="2">Uncharacterized protein</fullName>
    </submittedName>
</protein>
<sequence length="257" mass="29405">MGIQMTEENKELLHKHFRMGRGKYRLISIWSAPSKAVLESNPMGYNKMMAERPKCCNMVCDHCGTGIIHHFILEDEDKERFSVGSSCIEKLGQYDLVTAAQKMEKERQRQLRQERAEKKRAEQHAKYEAEIEEQRKKNGGLTDHEVLIEERKQRELDNKKKYSELSAPIVALLEKAGGNFCSDMADNLRNGSMPSGGAKRIVIEVMTKQHTGARKNSKAYNAAQPEMETLFESVEAEFKVISEAHYAYLHKSFGFNS</sequence>
<feature type="region of interest" description="Disordered" evidence="1">
    <location>
        <begin position="120"/>
        <end position="145"/>
    </location>
</feature>
<dbReference type="EMBL" id="CP019292">
    <property type="protein sequence ID" value="AXX63829.1"/>
    <property type="molecule type" value="Genomic_DNA"/>
</dbReference>
<gene>
    <name evidence="2" type="ORF">FORC53_5490</name>
</gene>
<dbReference type="Proteomes" id="UP000263418">
    <property type="component" value="Chromosome 3"/>
</dbReference>
<name>A0AAN1PW94_VIBVL</name>
<dbReference type="AlphaFoldDB" id="A0AAN1PW94"/>
<proteinExistence type="predicted"/>